<accession>A0A8B7P8F7</accession>
<gene>
    <name evidence="5" type="primary">LOC108678506</name>
</gene>
<evidence type="ECO:0000313" key="4">
    <source>
        <dbReference type="Proteomes" id="UP000694843"/>
    </source>
</evidence>
<sequence>MKTTKFDGKFLISIKQMGNGTNCYLCGIQFDELDKPCLYSTQQECLVGDMTIMELLCLMLELKLISDNASVHLCSVCSVLLSEAKLAVHQFSQIKKKISQLFHSNKQPKVFFQLLSEDFAMDSLSSVKSEVESPTKGLEELAETRPRKRKATTSLIEQSVESSKTFNLNEGQPLETTETQGIPSGIRCSGGANYIKKMNRKCGRPSKPFKCDQCHLKFSCIEVLASHCNKYHSALRDLSQSQFTTSKTDIYRVSSHRRSNLQNDSQKPSARVLKVEMMPDISIETEYNDVETIIEVTDFEDATGEIDSMTVSQVETLNTAAKSEEIESFIKIPATASMNRMRRFPLKTPLHRASEKRNSRLRSTTFLSRQLPVKALKNRSKNEVQKKSNLNSVSMPTTCPEESGAKISKIRRIEPKLRTVKKLEPDGSVVYIVSSHFGNSVPPSLIKMSPEYVKHINNLPDTNLINPREVKTGVKRADKQSMVINEVKNAALSPGEVKESRSMQSNLIDHSANKIIQVASMSSQTKSLNIPASKLMVLQPLALRQKPLSAVANPVSNQHRIDPTVLNGIQSDQTFSKKIVEISSSQTSTEKQEEQTRTAIVLRGDLLVSSEFISGKLSDAHLHGAATKSSAAVQRRTYLNEKSLHQATAIHSSSVRDEYQLGSFSHSQLPASLLIISPSSNLPVAPNAAPPLVISSRGRLSSEHETSSPVINDTSLHEDVINFDKSDDASSLAIMKNVTLDVTCAHQPQNSARESEPFSHSLYNEEFSSAYHFKLAPDLETPTGYCAAVVSPLRAELCSEASNESSDSRSQQLQQVSSHL</sequence>
<feature type="domain" description="C2H2-type" evidence="3">
    <location>
        <begin position="209"/>
        <end position="237"/>
    </location>
</feature>
<dbReference type="GO" id="GO:0008270">
    <property type="term" value="F:zinc ion binding"/>
    <property type="evidence" value="ECO:0007669"/>
    <property type="project" value="UniProtKB-KW"/>
</dbReference>
<protein>
    <submittedName>
        <fullName evidence="5">Uncharacterized protein LOC108678506</fullName>
    </submittedName>
</protein>
<dbReference type="KEGG" id="hazt:108678506"/>
<feature type="region of interest" description="Disordered" evidence="2">
    <location>
        <begin position="801"/>
        <end position="820"/>
    </location>
</feature>
<feature type="region of interest" description="Disordered" evidence="2">
    <location>
        <begin position="135"/>
        <end position="154"/>
    </location>
</feature>
<dbReference type="PROSITE" id="PS50157">
    <property type="entry name" value="ZINC_FINGER_C2H2_2"/>
    <property type="match status" value="1"/>
</dbReference>
<keyword evidence="1" id="KW-0862">Zinc</keyword>
<dbReference type="GeneID" id="108678506"/>
<evidence type="ECO:0000259" key="3">
    <source>
        <dbReference type="PROSITE" id="PS50157"/>
    </source>
</evidence>
<dbReference type="InterPro" id="IPR013087">
    <property type="entry name" value="Znf_C2H2_type"/>
</dbReference>
<evidence type="ECO:0000256" key="1">
    <source>
        <dbReference type="PROSITE-ProRule" id="PRU00042"/>
    </source>
</evidence>
<evidence type="ECO:0000256" key="2">
    <source>
        <dbReference type="SAM" id="MobiDB-lite"/>
    </source>
</evidence>
<organism evidence="4 5">
    <name type="scientific">Hyalella azteca</name>
    <name type="common">Amphipod</name>
    <dbReference type="NCBI Taxonomy" id="294128"/>
    <lineage>
        <taxon>Eukaryota</taxon>
        <taxon>Metazoa</taxon>
        <taxon>Ecdysozoa</taxon>
        <taxon>Arthropoda</taxon>
        <taxon>Crustacea</taxon>
        <taxon>Multicrustacea</taxon>
        <taxon>Malacostraca</taxon>
        <taxon>Eumalacostraca</taxon>
        <taxon>Peracarida</taxon>
        <taxon>Amphipoda</taxon>
        <taxon>Senticaudata</taxon>
        <taxon>Talitrida</taxon>
        <taxon>Talitroidea</taxon>
        <taxon>Hyalellidae</taxon>
        <taxon>Hyalella</taxon>
    </lineage>
</organism>
<feature type="region of interest" description="Disordered" evidence="2">
    <location>
        <begin position="378"/>
        <end position="401"/>
    </location>
</feature>
<feature type="compositionally biased region" description="Polar residues" evidence="2">
    <location>
        <begin position="387"/>
        <end position="397"/>
    </location>
</feature>
<dbReference type="RefSeq" id="XP_018022444.1">
    <property type="nucleotide sequence ID" value="XM_018166955.2"/>
</dbReference>
<dbReference type="PROSITE" id="PS00028">
    <property type="entry name" value="ZINC_FINGER_C2H2_1"/>
    <property type="match status" value="1"/>
</dbReference>
<feature type="compositionally biased region" description="Basic and acidic residues" evidence="2">
    <location>
        <begin position="135"/>
        <end position="145"/>
    </location>
</feature>
<dbReference type="AlphaFoldDB" id="A0A8B7P8F7"/>
<reference evidence="5" key="1">
    <citation type="submission" date="2025-08" db="UniProtKB">
        <authorList>
            <consortium name="RefSeq"/>
        </authorList>
    </citation>
    <scope>IDENTIFICATION</scope>
    <source>
        <tissue evidence="5">Whole organism</tissue>
    </source>
</reference>
<evidence type="ECO:0000313" key="5">
    <source>
        <dbReference type="RefSeq" id="XP_018022444.1"/>
    </source>
</evidence>
<keyword evidence="4" id="KW-1185">Reference proteome</keyword>
<proteinExistence type="predicted"/>
<keyword evidence="1" id="KW-0479">Metal-binding</keyword>
<feature type="compositionally biased region" description="Low complexity" evidence="2">
    <location>
        <begin position="801"/>
        <end position="810"/>
    </location>
</feature>
<feature type="compositionally biased region" description="Polar residues" evidence="2">
    <location>
        <begin position="811"/>
        <end position="820"/>
    </location>
</feature>
<name>A0A8B7P8F7_HYAAZ</name>
<dbReference type="Proteomes" id="UP000694843">
    <property type="component" value="Unplaced"/>
</dbReference>
<keyword evidence="1" id="KW-0863">Zinc-finger</keyword>